<keyword evidence="8 13" id="KW-0547">Nucleotide-binding</keyword>
<keyword evidence="9 13" id="KW-0418">Kinase</keyword>
<evidence type="ECO:0000256" key="2">
    <source>
        <dbReference type="ARBA" id="ARBA00004870"/>
    </source>
</evidence>
<comment type="similarity">
    <text evidence="13">Belongs to the LpxK family.</text>
</comment>
<dbReference type="HAMAP" id="MF_00409">
    <property type="entry name" value="LpxK"/>
    <property type="match status" value="1"/>
</dbReference>
<dbReference type="AlphaFoldDB" id="A0AAE3MGW6"/>
<organism evidence="14 15">
    <name type="scientific">Plebeiibacterium marinum</name>
    <dbReference type="NCBI Taxonomy" id="2992111"/>
    <lineage>
        <taxon>Bacteria</taxon>
        <taxon>Pseudomonadati</taxon>
        <taxon>Bacteroidota</taxon>
        <taxon>Bacteroidia</taxon>
        <taxon>Marinilabiliales</taxon>
        <taxon>Marinilabiliaceae</taxon>
        <taxon>Plebeiibacterium</taxon>
    </lineage>
</organism>
<comment type="caution">
    <text evidence="14">The sequence shown here is derived from an EMBL/GenBank/DDBJ whole genome shotgun (WGS) entry which is preliminary data.</text>
</comment>
<evidence type="ECO:0000313" key="15">
    <source>
        <dbReference type="Proteomes" id="UP001207408"/>
    </source>
</evidence>
<evidence type="ECO:0000256" key="3">
    <source>
        <dbReference type="ARBA" id="ARBA00012071"/>
    </source>
</evidence>
<evidence type="ECO:0000256" key="9">
    <source>
        <dbReference type="ARBA" id="ARBA00022777"/>
    </source>
</evidence>
<evidence type="ECO:0000256" key="5">
    <source>
        <dbReference type="ARBA" id="ARBA00022516"/>
    </source>
</evidence>
<accession>A0AAE3MGW6</accession>
<evidence type="ECO:0000256" key="12">
    <source>
        <dbReference type="ARBA" id="ARBA00029757"/>
    </source>
</evidence>
<dbReference type="GO" id="GO:0005524">
    <property type="term" value="F:ATP binding"/>
    <property type="evidence" value="ECO:0007669"/>
    <property type="project" value="UniProtKB-UniRule"/>
</dbReference>
<keyword evidence="6 13" id="KW-0441">Lipid A biosynthesis</keyword>
<sequence length="359" mass="41057">MKFLKYMRLALLPFGCTYGMLIRIRNLMFDTGKLPSKKYGIPVISVGNITVGGTGKTPLTELIIDTLKSDYKVGLISRGYKRKTKGVVVGTQNSTAQDLGDEPFQIKSKFPELLVTVAEKRVDGIDKMLQLPDSPDLVVMDDAYQHRYVSPGLSILVMDYNRPLWKDFMLPAGELREPVKGKKRANIIIVSKCPPSLSTEQQLYITQKLNLTTDQSVYFSSVAYQNSISLFCDHKQLTHKDFLEKEVLLVTGIANPEPLLKYLVSICKKVRTVHFPDHHQFTETDIKRINQEFEKIPNAGKMILTTEKDAVRFKEIINNTHVLAPHIWYIPIKVKMLNNQQEEFKEKIINYVKHNKRNS</sequence>
<comment type="function">
    <text evidence="1 13">Transfers the gamma-phosphate of ATP to the 4'-position of a tetraacyldisaccharide 1-phosphate intermediate (termed DS-1-P) to form tetraacyldisaccharide 1,4'-bis-phosphate (lipid IVA).</text>
</comment>
<protein>
    <recommendedName>
        <fullName evidence="4 13">Tetraacyldisaccharide 4'-kinase</fullName>
        <ecNumber evidence="3 13">2.7.1.130</ecNumber>
    </recommendedName>
    <alternativeName>
        <fullName evidence="12 13">Lipid A 4'-kinase</fullName>
    </alternativeName>
</protein>
<proteinExistence type="inferred from homology"/>
<evidence type="ECO:0000256" key="4">
    <source>
        <dbReference type="ARBA" id="ARBA00016436"/>
    </source>
</evidence>
<dbReference type="GO" id="GO:0009244">
    <property type="term" value="P:lipopolysaccharide core region biosynthetic process"/>
    <property type="evidence" value="ECO:0007669"/>
    <property type="project" value="TreeGrafter"/>
</dbReference>
<dbReference type="EMBL" id="JAPDPI010000045">
    <property type="protein sequence ID" value="MCW3807381.1"/>
    <property type="molecule type" value="Genomic_DNA"/>
</dbReference>
<keyword evidence="15" id="KW-1185">Reference proteome</keyword>
<dbReference type="NCBIfam" id="TIGR00682">
    <property type="entry name" value="lpxK"/>
    <property type="match status" value="1"/>
</dbReference>
<keyword evidence="10 13" id="KW-0067">ATP-binding</keyword>
<keyword evidence="11 13" id="KW-0443">Lipid metabolism</keyword>
<keyword evidence="7 13" id="KW-0808">Transferase</keyword>
<dbReference type="PANTHER" id="PTHR42724">
    <property type="entry name" value="TETRAACYLDISACCHARIDE 4'-KINASE"/>
    <property type="match status" value="1"/>
</dbReference>
<name>A0AAE3MGW6_9BACT</name>
<evidence type="ECO:0000256" key="1">
    <source>
        <dbReference type="ARBA" id="ARBA00002274"/>
    </source>
</evidence>
<keyword evidence="5 13" id="KW-0444">Lipid biosynthesis</keyword>
<evidence type="ECO:0000256" key="10">
    <source>
        <dbReference type="ARBA" id="ARBA00022840"/>
    </source>
</evidence>
<dbReference type="SUPFAM" id="SSF52540">
    <property type="entry name" value="P-loop containing nucleoside triphosphate hydrolases"/>
    <property type="match status" value="1"/>
</dbReference>
<reference evidence="14" key="1">
    <citation type="submission" date="2022-10" db="EMBL/GenBank/DDBJ databases">
        <authorList>
            <person name="Yu W.X."/>
        </authorList>
    </citation>
    <scope>NUCLEOTIDE SEQUENCE</scope>
    <source>
        <strain evidence="14">D04</strain>
    </source>
</reference>
<gene>
    <name evidence="13 14" type="primary">lpxK</name>
    <name evidence="14" type="ORF">OM074_17235</name>
</gene>
<feature type="binding site" evidence="13">
    <location>
        <begin position="50"/>
        <end position="57"/>
    </location>
    <ligand>
        <name>ATP</name>
        <dbReference type="ChEBI" id="CHEBI:30616"/>
    </ligand>
</feature>
<dbReference type="PANTHER" id="PTHR42724:SF1">
    <property type="entry name" value="TETRAACYLDISACCHARIDE 4'-KINASE, MITOCHONDRIAL-RELATED"/>
    <property type="match status" value="1"/>
</dbReference>
<dbReference type="InterPro" id="IPR003758">
    <property type="entry name" value="LpxK"/>
</dbReference>
<comment type="pathway">
    <text evidence="2 13">Glycolipid biosynthesis; lipid IV(A) biosynthesis; lipid IV(A) from (3R)-3-hydroxytetradecanoyl-[acyl-carrier-protein] and UDP-N-acetyl-alpha-D-glucosamine: step 6/6.</text>
</comment>
<dbReference type="GO" id="GO:0009245">
    <property type="term" value="P:lipid A biosynthetic process"/>
    <property type="evidence" value="ECO:0007669"/>
    <property type="project" value="UniProtKB-UniRule"/>
</dbReference>
<evidence type="ECO:0000313" key="14">
    <source>
        <dbReference type="EMBL" id="MCW3807381.1"/>
    </source>
</evidence>
<evidence type="ECO:0000256" key="13">
    <source>
        <dbReference type="HAMAP-Rule" id="MF_00409"/>
    </source>
</evidence>
<evidence type="ECO:0000256" key="8">
    <source>
        <dbReference type="ARBA" id="ARBA00022741"/>
    </source>
</evidence>
<dbReference type="EC" id="2.7.1.130" evidence="3 13"/>
<comment type="catalytic activity">
    <reaction evidence="13">
        <text>a lipid A disaccharide + ATP = a lipid IVA + ADP + H(+)</text>
        <dbReference type="Rhea" id="RHEA:67840"/>
        <dbReference type="ChEBI" id="CHEBI:15378"/>
        <dbReference type="ChEBI" id="CHEBI:30616"/>
        <dbReference type="ChEBI" id="CHEBI:176343"/>
        <dbReference type="ChEBI" id="CHEBI:176425"/>
        <dbReference type="ChEBI" id="CHEBI:456216"/>
        <dbReference type="EC" id="2.7.1.130"/>
    </reaction>
</comment>
<dbReference type="GO" id="GO:0005886">
    <property type="term" value="C:plasma membrane"/>
    <property type="evidence" value="ECO:0007669"/>
    <property type="project" value="TreeGrafter"/>
</dbReference>
<evidence type="ECO:0000256" key="7">
    <source>
        <dbReference type="ARBA" id="ARBA00022679"/>
    </source>
</evidence>
<dbReference type="RefSeq" id="WP_301201737.1">
    <property type="nucleotide sequence ID" value="NZ_JAPDPI010000045.1"/>
</dbReference>
<dbReference type="Proteomes" id="UP001207408">
    <property type="component" value="Unassembled WGS sequence"/>
</dbReference>
<evidence type="ECO:0000256" key="11">
    <source>
        <dbReference type="ARBA" id="ARBA00023098"/>
    </source>
</evidence>
<dbReference type="GO" id="GO:0009029">
    <property type="term" value="F:lipid-A 4'-kinase activity"/>
    <property type="evidence" value="ECO:0007669"/>
    <property type="project" value="UniProtKB-UniRule"/>
</dbReference>
<dbReference type="InterPro" id="IPR027417">
    <property type="entry name" value="P-loop_NTPase"/>
</dbReference>
<evidence type="ECO:0000256" key="6">
    <source>
        <dbReference type="ARBA" id="ARBA00022556"/>
    </source>
</evidence>
<dbReference type="Pfam" id="PF02606">
    <property type="entry name" value="LpxK"/>
    <property type="match status" value="1"/>
</dbReference>